<accession>A0A9W8B232</accession>
<organism evidence="1 2">
    <name type="scientific">Dimargaris verticillata</name>
    <dbReference type="NCBI Taxonomy" id="2761393"/>
    <lineage>
        <taxon>Eukaryota</taxon>
        <taxon>Fungi</taxon>
        <taxon>Fungi incertae sedis</taxon>
        <taxon>Zoopagomycota</taxon>
        <taxon>Kickxellomycotina</taxon>
        <taxon>Dimargaritomycetes</taxon>
        <taxon>Dimargaritales</taxon>
        <taxon>Dimargaritaceae</taxon>
        <taxon>Dimargaris</taxon>
    </lineage>
</organism>
<comment type="caution">
    <text evidence="1">The sequence shown here is derived from an EMBL/GenBank/DDBJ whole genome shotgun (WGS) entry which is preliminary data.</text>
</comment>
<name>A0A9W8B232_9FUNG</name>
<reference evidence="1" key="1">
    <citation type="submission" date="2022-07" db="EMBL/GenBank/DDBJ databases">
        <title>Phylogenomic reconstructions and comparative analyses of Kickxellomycotina fungi.</title>
        <authorList>
            <person name="Reynolds N.K."/>
            <person name="Stajich J.E."/>
            <person name="Barry K."/>
            <person name="Grigoriev I.V."/>
            <person name="Crous P."/>
            <person name="Smith M.E."/>
        </authorList>
    </citation>
    <scope>NUCLEOTIDE SEQUENCE</scope>
    <source>
        <strain evidence="1">RSA 567</strain>
    </source>
</reference>
<keyword evidence="2" id="KW-1185">Reference proteome</keyword>
<dbReference type="AlphaFoldDB" id="A0A9W8B232"/>
<dbReference type="EMBL" id="JANBQB010000203">
    <property type="protein sequence ID" value="KAJ1979753.1"/>
    <property type="molecule type" value="Genomic_DNA"/>
</dbReference>
<proteinExistence type="predicted"/>
<protein>
    <submittedName>
        <fullName evidence="1">Uncharacterized protein</fullName>
    </submittedName>
</protein>
<dbReference type="OrthoDB" id="61900at2759"/>
<evidence type="ECO:0000313" key="2">
    <source>
        <dbReference type="Proteomes" id="UP001151582"/>
    </source>
</evidence>
<sequence>MTTLLTKVAETVQAYKDREVNWFRGLAPMQRAVLVAESSELPANLGATAVAYRLHDLPHYGEVAFMLLGLKPCVLYSFGSDIASPPNEPPPSQAENTLMATTKASLLADYITQVVKPSLHAWMSPPAIPGAHSPSPHLALAPIRHWLRSPEMDLVGSFVCYNVSHPLVALIDSHLLNPAQTMISEVVLQQVLDYPGTLPATASECACVCEVCYGVFEPHLLTPESTSADLATLPKFRALFSYCALAEQLPQVRHHFARYCAAGRQAGLDLRLVL</sequence>
<gene>
    <name evidence="1" type="ORF">H4R34_002706</name>
</gene>
<dbReference type="Proteomes" id="UP001151582">
    <property type="component" value="Unassembled WGS sequence"/>
</dbReference>
<evidence type="ECO:0000313" key="1">
    <source>
        <dbReference type="EMBL" id="KAJ1979753.1"/>
    </source>
</evidence>